<dbReference type="PANTHER" id="PTHR11092">
    <property type="entry name" value="SUGAR NUCLEOTIDE EPIMERASE RELATED"/>
    <property type="match status" value="1"/>
</dbReference>
<feature type="domain" description="DUF1731" evidence="3">
    <location>
        <begin position="253"/>
        <end position="299"/>
    </location>
</feature>
<dbReference type="InterPro" id="IPR013549">
    <property type="entry name" value="DUF1731"/>
</dbReference>
<dbReference type="InterPro" id="IPR010099">
    <property type="entry name" value="SDR39U1"/>
</dbReference>
<evidence type="ECO:0000313" key="4">
    <source>
        <dbReference type="EMBL" id="EUJ26775.1"/>
    </source>
</evidence>
<dbReference type="Pfam" id="PF01370">
    <property type="entry name" value="Epimerase"/>
    <property type="match status" value="1"/>
</dbReference>
<dbReference type="NCBIfam" id="TIGR01777">
    <property type="entry name" value="yfcH"/>
    <property type="match status" value="1"/>
</dbReference>
<dbReference type="Pfam" id="PF08338">
    <property type="entry name" value="DUF1731"/>
    <property type="match status" value="1"/>
</dbReference>
<feature type="domain" description="NAD-dependent epimerase/dehydratase" evidence="2">
    <location>
        <begin position="3"/>
        <end position="219"/>
    </location>
</feature>
<comment type="caution">
    <text evidence="4">The sequence shown here is derived from an EMBL/GenBank/DDBJ whole genome shotgun (WGS) entry which is preliminary data.</text>
</comment>
<dbReference type="RefSeq" id="WP_036107304.1">
    <property type="nucleotide sequence ID" value="NZ_AODG01000014.1"/>
</dbReference>
<evidence type="ECO:0008006" key="6">
    <source>
        <dbReference type="Google" id="ProtNLM"/>
    </source>
</evidence>
<dbReference type="Proteomes" id="UP000019251">
    <property type="component" value="Unassembled WGS sequence"/>
</dbReference>
<dbReference type="InterPro" id="IPR036291">
    <property type="entry name" value="NAD(P)-bd_dom_sf"/>
</dbReference>
<name>A0A829R584_LISGR</name>
<dbReference type="PANTHER" id="PTHR11092:SF0">
    <property type="entry name" value="EPIMERASE FAMILY PROTEIN SDR39U1"/>
    <property type="match status" value="1"/>
</dbReference>
<evidence type="ECO:0000259" key="2">
    <source>
        <dbReference type="Pfam" id="PF01370"/>
    </source>
</evidence>
<dbReference type="SUPFAM" id="SSF51735">
    <property type="entry name" value="NAD(P)-binding Rossmann-fold domains"/>
    <property type="match status" value="1"/>
</dbReference>
<evidence type="ECO:0000313" key="5">
    <source>
        <dbReference type="Proteomes" id="UP000019251"/>
    </source>
</evidence>
<protein>
    <recommendedName>
        <fullName evidence="6">TIGR01777 family protein</fullName>
    </recommendedName>
</protein>
<evidence type="ECO:0000256" key="1">
    <source>
        <dbReference type="ARBA" id="ARBA00009353"/>
    </source>
</evidence>
<evidence type="ECO:0000259" key="3">
    <source>
        <dbReference type="Pfam" id="PF08338"/>
    </source>
</evidence>
<organism evidence="4 5">
    <name type="scientific">Listeria grayi FSL F6-1183</name>
    <dbReference type="NCBI Taxonomy" id="1265827"/>
    <lineage>
        <taxon>Bacteria</taxon>
        <taxon>Bacillati</taxon>
        <taxon>Bacillota</taxon>
        <taxon>Bacilli</taxon>
        <taxon>Bacillales</taxon>
        <taxon>Listeriaceae</taxon>
        <taxon>Listeria</taxon>
    </lineage>
</organism>
<sequence>MRILMSGATGFIGNHLVSYFQNEGHTLYILTRHPKEDQDNIHYIEWLTDDNVVPDLGTTRIDVCINLAGASINGSRWTDEYKEKILKSRLEATSALLEIVKRLEQRPTTWINASAINIYPSSKRTIYLDTVKNPHKDDFLADTVARWEAKAKEAEALGIRVVFTRFGLVLGNDGGAFPVFQKLFASFLGGRFAHGKNWYSFIHIDDLVRGYGHIIDHPEIAGVVNLTAPHPVTQKKFANILGHALHRPSKVNIPKFALRIGAGERATVLLESQRAQPQKLIESQFHFQYPTIEEAVDALIDDK</sequence>
<dbReference type="AlphaFoldDB" id="A0A829R584"/>
<reference evidence="4 5" key="1">
    <citation type="submission" date="2012-12" db="EMBL/GenBank/DDBJ databases">
        <title>Novel taxa of Listeriaceae from agricultural environments in the United States.</title>
        <authorList>
            <person name="den Bakker H.C."/>
            <person name="Allred A."/>
            <person name="Warchocki S."/>
            <person name="Wright E.M."/>
            <person name="Burrell A."/>
            <person name="Nightingale K.K."/>
            <person name="Kephart D."/>
            <person name="Wiedmann M."/>
        </authorList>
    </citation>
    <scope>NUCLEOTIDE SEQUENCE [LARGE SCALE GENOMIC DNA]</scope>
    <source>
        <strain evidence="4 5">FSL F6-1183</strain>
    </source>
</reference>
<dbReference type="EMBL" id="AODG01000014">
    <property type="protein sequence ID" value="EUJ26775.1"/>
    <property type="molecule type" value="Genomic_DNA"/>
</dbReference>
<dbReference type="InterPro" id="IPR001509">
    <property type="entry name" value="Epimerase_deHydtase"/>
</dbReference>
<dbReference type="Gene3D" id="3.40.50.720">
    <property type="entry name" value="NAD(P)-binding Rossmann-like Domain"/>
    <property type="match status" value="1"/>
</dbReference>
<proteinExistence type="inferred from homology"/>
<accession>A0A829R584</accession>
<gene>
    <name evidence="4" type="ORF">LMUR_11802</name>
</gene>
<comment type="similarity">
    <text evidence="1">Belongs to the NAD(P)-dependent epimerase/dehydratase family. SDR39U1 subfamily.</text>
</comment>